<sequence>MEGLIPYVYKAIVQYRNGGGAPLGGTWFNESPPASYIRLPGGSGRFRASEIRQRSALCTSPPSPGALPGLLSPAGELEVARVIVLPKGIL</sequence>
<dbReference type="PANTHER" id="PTHR34670:SF8">
    <property type="entry name" value="EXPRESSED PROTEIN"/>
    <property type="match status" value="1"/>
</dbReference>
<reference evidence="2" key="1">
    <citation type="journal article" date="2017" name="Nat. Commun.">
        <title>The asparagus genome sheds light on the origin and evolution of a young Y chromosome.</title>
        <authorList>
            <person name="Harkess A."/>
            <person name="Zhou J."/>
            <person name="Xu C."/>
            <person name="Bowers J.E."/>
            <person name="Van der Hulst R."/>
            <person name="Ayyampalayam S."/>
            <person name="Mercati F."/>
            <person name="Riccardi P."/>
            <person name="McKain M.R."/>
            <person name="Kakrana A."/>
            <person name="Tang H."/>
            <person name="Ray J."/>
            <person name="Groenendijk J."/>
            <person name="Arikit S."/>
            <person name="Mathioni S.M."/>
            <person name="Nakano M."/>
            <person name="Shan H."/>
            <person name="Telgmann-Rauber A."/>
            <person name="Kanno A."/>
            <person name="Yue Z."/>
            <person name="Chen H."/>
            <person name="Li W."/>
            <person name="Chen Y."/>
            <person name="Xu X."/>
            <person name="Zhang Y."/>
            <person name="Luo S."/>
            <person name="Chen H."/>
            <person name="Gao J."/>
            <person name="Mao Z."/>
            <person name="Pires J.C."/>
            <person name="Luo M."/>
            <person name="Kudrna D."/>
            <person name="Wing R.A."/>
            <person name="Meyers B.C."/>
            <person name="Yi K."/>
            <person name="Kong H."/>
            <person name="Lavrijsen P."/>
            <person name="Sunseri F."/>
            <person name="Falavigna A."/>
            <person name="Ye Y."/>
            <person name="Leebens-Mack J.H."/>
            <person name="Chen G."/>
        </authorList>
    </citation>
    <scope>NUCLEOTIDE SEQUENCE [LARGE SCALE GENOMIC DNA]</scope>
    <source>
        <strain evidence="2">cv. DH0086</strain>
    </source>
</reference>
<evidence type="ECO:0000313" key="2">
    <source>
        <dbReference type="Proteomes" id="UP000243459"/>
    </source>
</evidence>
<dbReference type="PANTHER" id="PTHR34670">
    <property type="entry name" value="EXPRESSED PROTEIN"/>
    <property type="match status" value="1"/>
</dbReference>
<keyword evidence="2" id="KW-1185">Reference proteome</keyword>
<dbReference type="Gramene" id="ONK76892">
    <property type="protein sequence ID" value="ONK76892"/>
    <property type="gene ID" value="A4U43_C02F930"/>
</dbReference>
<dbReference type="Proteomes" id="UP000243459">
    <property type="component" value="Chromosome 2"/>
</dbReference>
<protein>
    <submittedName>
        <fullName evidence="1">Uncharacterized protein</fullName>
    </submittedName>
</protein>
<name>A0A5P1FFK5_ASPOF</name>
<evidence type="ECO:0000313" key="1">
    <source>
        <dbReference type="EMBL" id="ONK76892.1"/>
    </source>
</evidence>
<gene>
    <name evidence="1" type="ORF">A4U43_C02F930</name>
</gene>
<dbReference type="EMBL" id="CM007382">
    <property type="protein sequence ID" value="ONK76892.1"/>
    <property type="molecule type" value="Genomic_DNA"/>
</dbReference>
<accession>A0A5P1FFK5</accession>
<dbReference type="AlphaFoldDB" id="A0A5P1FFK5"/>
<proteinExistence type="predicted"/>
<dbReference type="OMA" id="ASYMRIP"/>
<organism evidence="1 2">
    <name type="scientific">Asparagus officinalis</name>
    <name type="common">Garden asparagus</name>
    <dbReference type="NCBI Taxonomy" id="4686"/>
    <lineage>
        <taxon>Eukaryota</taxon>
        <taxon>Viridiplantae</taxon>
        <taxon>Streptophyta</taxon>
        <taxon>Embryophyta</taxon>
        <taxon>Tracheophyta</taxon>
        <taxon>Spermatophyta</taxon>
        <taxon>Magnoliopsida</taxon>
        <taxon>Liliopsida</taxon>
        <taxon>Asparagales</taxon>
        <taxon>Asparagaceae</taxon>
        <taxon>Asparagoideae</taxon>
        <taxon>Asparagus</taxon>
    </lineage>
</organism>